<dbReference type="InterPro" id="IPR010929">
    <property type="entry name" value="PDR_CDR_ABC"/>
</dbReference>
<comment type="subcellular location">
    <subcellularLocation>
        <location evidence="1">Membrane</location>
        <topology evidence="1">Multi-pass membrane protein</topology>
    </subcellularLocation>
</comment>
<evidence type="ECO:0000256" key="9">
    <source>
        <dbReference type="SAM" id="MobiDB-lite"/>
    </source>
</evidence>
<evidence type="ECO:0000256" key="5">
    <source>
        <dbReference type="ARBA" id="ARBA00022741"/>
    </source>
</evidence>
<dbReference type="Pfam" id="PF01061">
    <property type="entry name" value="ABC2_membrane"/>
    <property type="match status" value="1"/>
</dbReference>
<accession>A0A1C7M934</accession>
<feature type="transmembrane region" description="Helical" evidence="10">
    <location>
        <begin position="495"/>
        <end position="514"/>
    </location>
</feature>
<dbReference type="PANTHER" id="PTHR19241">
    <property type="entry name" value="ATP-BINDING CASSETTE TRANSPORTER"/>
    <property type="match status" value="1"/>
</dbReference>
<dbReference type="GO" id="GO:0140359">
    <property type="term" value="F:ABC-type transporter activity"/>
    <property type="evidence" value="ECO:0007669"/>
    <property type="project" value="InterPro"/>
</dbReference>
<protein>
    <submittedName>
        <fullName evidence="12">Brefeldin A resistance protein</fullName>
    </submittedName>
</protein>
<dbReference type="CDD" id="cd03232">
    <property type="entry name" value="ABCG_PDR_domain2"/>
    <property type="match status" value="1"/>
</dbReference>
<dbReference type="PROSITE" id="PS50893">
    <property type="entry name" value="ABC_TRANSPORTER_2"/>
    <property type="match status" value="1"/>
</dbReference>
<sequence length="667" mass="74502">MSTLPNPKTGVVDEEKGGSNGLALTNTTESTVARRTFNDHVGKVSETFSFQNICYTVPMGGGAERRLLDDVSGYVVPGKLLALVGESGAGKTTLLNVLAHRVKIGVITGDCYLGGNPLPSDFQAQAGYCQQMDVHLPAASVREALLFSAKLRQPRSVSAAEREAYVELCLKMCGLAKYADAIVGTLNIEFRKRTTIAVELVAKPSLIFVDEPTTGLDSRSAWAILQFLRELADHGQAIVCTIHQPSAELFQTFDSLLLLRKGGQTVYYGDLGHNCSTLLSYFERNGARHCGDRENPAEYMLEVVGAGATATTTMDWHEIWAGSPEAQKVQANLDNLLVEGRKHHRWKRSPRRTKLALNVVGGLLVGFTFFKSKYTIQGTQNQLFAIFISTVQSIALAHQLEVAFLEIRSIYEIRERYSRMYSWTALVTAQLLVEVPWNILGSSLFFLCWYWTVGFPTSRGGFVYFMLGIVWPLYYTTMARYAVAAMSPDAEIAGLIFGFLVSFIIIFNGVLQPFRLLGWWKWMYHVSPFTYLIEALLGEATGRANITCSAVELVTIEPPSGQTCLQYMEPFISTAGGYITNPTDTASCHYCFFATTDAFLETNFNILYSHHWRDFGLLFVYIGFNTFATYFFTYIFRIRTESYLHRLWRRAAARMASKQPKPEPDAS</sequence>
<dbReference type="EMBL" id="LUGG01000007">
    <property type="protein sequence ID" value="OBZ73443.1"/>
    <property type="molecule type" value="Genomic_DNA"/>
</dbReference>
<evidence type="ECO:0000256" key="2">
    <source>
        <dbReference type="ARBA" id="ARBA00006012"/>
    </source>
</evidence>
<dbReference type="InterPro" id="IPR013525">
    <property type="entry name" value="ABC2_TM"/>
</dbReference>
<keyword evidence="8 10" id="KW-0472">Membrane</keyword>
<name>A0A1C7M934_GRIFR</name>
<dbReference type="SMART" id="SM00382">
    <property type="entry name" value="AAA"/>
    <property type="match status" value="1"/>
</dbReference>
<dbReference type="Pfam" id="PF06422">
    <property type="entry name" value="PDR_CDR"/>
    <property type="match status" value="1"/>
</dbReference>
<dbReference type="OMA" id="WLAWEDY"/>
<dbReference type="Gene3D" id="3.40.50.300">
    <property type="entry name" value="P-loop containing nucleotide triphosphate hydrolases"/>
    <property type="match status" value="1"/>
</dbReference>
<feature type="transmembrane region" description="Helical" evidence="10">
    <location>
        <begin position="615"/>
        <end position="636"/>
    </location>
</feature>
<dbReference type="Proteomes" id="UP000092993">
    <property type="component" value="Unassembled WGS sequence"/>
</dbReference>
<evidence type="ECO:0000256" key="3">
    <source>
        <dbReference type="ARBA" id="ARBA00022448"/>
    </source>
</evidence>
<keyword evidence="3" id="KW-0813">Transport</keyword>
<organism evidence="12 13">
    <name type="scientific">Grifola frondosa</name>
    <name type="common">Maitake</name>
    <name type="synonym">Polyporus frondosus</name>
    <dbReference type="NCBI Taxonomy" id="5627"/>
    <lineage>
        <taxon>Eukaryota</taxon>
        <taxon>Fungi</taxon>
        <taxon>Dikarya</taxon>
        <taxon>Basidiomycota</taxon>
        <taxon>Agaricomycotina</taxon>
        <taxon>Agaricomycetes</taxon>
        <taxon>Polyporales</taxon>
        <taxon>Grifolaceae</taxon>
        <taxon>Grifola</taxon>
    </lineage>
</organism>
<evidence type="ECO:0000313" key="13">
    <source>
        <dbReference type="Proteomes" id="UP000092993"/>
    </source>
</evidence>
<feature type="transmembrane region" description="Helical" evidence="10">
    <location>
        <begin position="464"/>
        <end position="483"/>
    </location>
</feature>
<dbReference type="GO" id="GO:0016020">
    <property type="term" value="C:membrane"/>
    <property type="evidence" value="ECO:0007669"/>
    <property type="project" value="UniProtKB-SubCell"/>
</dbReference>
<evidence type="ECO:0000313" key="12">
    <source>
        <dbReference type="EMBL" id="OBZ73443.1"/>
    </source>
</evidence>
<evidence type="ECO:0000256" key="4">
    <source>
        <dbReference type="ARBA" id="ARBA00022692"/>
    </source>
</evidence>
<evidence type="ECO:0000259" key="11">
    <source>
        <dbReference type="PROSITE" id="PS50893"/>
    </source>
</evidence>
<dbReference type="Pfam" id="PF00005">
    <property type="entry name" value="ABC_tran"/>
    <property type="match status" value="1"/>
</dbReference>
<dbReference type="SUPFAM" id="SSF52540">
    <property type="entry name" value="P-loop containing nucleoside triphosphate hydrolases"/>
    <property type="match status" value="1"/>
</dbReference>
<keyword evidence="13" id="KW-1185">Reference proteome</keyword>
<keyword evidence="5" id="KW-0547">Nucleotide-binding</keyword>
<reference evidence="12 13" key="1">
    <citation type="submission" date="2016-03" db="EMBL/GenBank/DDBJ databases">
        <title>Whole genome sequencing of Grifola frondosa 9006-11.</title>
        <authorList>
            <person name="Min B."/>
            <person name="Park H."/>
            <person name="Kim J.-G."/>
            <person name="Cho H."/>
            <person name="Oh Y.-L."/>
            <person name="Kong W.-S."/>
            <person name="Choi I.-G."/>
        </authorList>
    </citation>
    <scope>NUCLEOTIDE SEQUENCE [LARGE SCALE GENOMIC DNA]</scope>
    <source>
        <strain evidence="12 13">9006-11</strain>
    </source>
</reference>
<feature type="region of interest" description="Disordered" evidence="9">
    <location>
        <begin position="1"/>
        <end position="24"/>
    </location>
</feature>
<dbReference type="OrthoDB" id="245989at2759"/>
<feature type="domain" description="ABC transporter" evidence="11">
    <location>
        <begin position="48"/>
        <end position="287"/>
    </location>
</feature>
<dbReference type="AlphaFoldDB" id="A0A1C7M934"/>
<keyword evidence="6" id="KW-0067">ATP-binding</keyword>
<keyword evidence="7 10" id="KW-1133">Transmembrane helix</keyword>
<dbReference type="InterPro" id="IPR027417">
    <property type="entry name" value="P-loop_NTPase"/>
</dbReference>
<dbReference type="InterPro" id="IPR003593">
    <property type="entry name" value="AAA+_ATPase"/>
</dbReference>
<evidence type="ECO:0000256" key="7">
    <source>
        <dbReference type="ARBA" id="ARBA00022989"/>
    </source>
</evidence>
<dbReference type="Pfam" id="PF19055">
    <property type="entry name" value="ABC2_membrane_7"/>
    <property type="match status" value="1"/>
</dbReference>
<dbReference type="GO" id="GO:0016887">
    <property type="term" value="F:ATP hydrolysis activity"/>
    <property type="evidence" value="ECO:0007669"/>
    <property type="project" value="InterPro"/>
</dbReference>
<evidence type="ECO:0000256" key="1">
    <source>
        <dbReference type="ARBA" id="ARBA00004141"/>
    </source>
</evidence>
<proteinExistence type="inferred from homology"/>
<dbReference type="InterPro" id="IPR003439">
    <property type="entry name" value="ABC_transporter-like_ATP-bd"/>
</dbReference>
<feature type="transmembrane region" description="Helical" evidence="10">
    <location>
        <begin position="426"/>
        <end position="452"/>
    </location>
</feature>
<dbReference type="FunFam" id="3.40.50.300:FF:000054">
    <property type="entry name" value="ABC multidrug transporter atrF"/>
    <property type="match status" value="1"/>
</dbReference>
<comment type="caution">
    <text evidence="12">The sequence shown here is derived from an EMBL/GenBank/DDBJ whole genome shotgun (WGS) entry which is preliminary data.</text>
</comment>
<dbReference type="InterPro" id="IPR043926">
    <property type="entry name" value="ABCG_dom"/>
</dbReference>
<evidence type="ECO:0000256" key="6">
    <source>
        <dbReference type="ARBA" id="ARBA00022840"/>
    </source>
</evidence>
<dbReference type="GO" id="GO:0005524">
    <property type="term" value="F:ATP binding"/>
    <property type="evidence" value="ECO:0007669"/>
    <property type="project" value="UniProtKB-KW"/>
</dbReference>
<keyword evidence="4 10" id="KW-0812">Transmembrane</keyword>
<evidence type="ECO:0000256" key="8">
    <source>
        <dbReference type="ARBA" id="ARBA00023136"/>
    </source>
</evidence>
<evidence type="ECO:0000256" key="10">
    <source>
        <dbReference type="SAM" id="Phobius"/>
    </source>
</evidence>
<dbReference type="STRING" id="5627.A0A1C7M934"/>
<comment type="similarity">
    <text evidence="2">Belongs to the ABC transporter superfamily. ABCG family. PDR (TC 3.A.1.205) subfamily.</text>
</comment>
<dbReference type="InterPro" id="IPR034003">
    <property type="entry name" value="ABCG_PDR_2"/>
</dbReference>
<gene>
    <name evidence="12" type="primary">bfr1_0</name>
    <name evidence="12" type="ORF">A0H81_07253</name>
</gene>